<feature type="region of interest" description="Disordered" evidence="1">
    <location>
        <begin position="225"/>
        <end position="252"/>
    </location>
</feature>
<sequence length="327" mass="35162">MKFQSILTKSLAAAALTATGLVALNSQNTNDAQAATIVQNDTNVVTINNANSTVAVWDGVENANFTGKELVHGTTWKVIRTAYDVMGNKWYDLGANQWIMAKYTVEGGNAASAQVATPVAPQAQAPVQQVQPQTTVQAPVQKQQTTQVQQAKPATPAASQQASAQPAQAQTKQAPVASTQQTTQVQAPVQQKQQTAVQAQAPKTNYNYNVQRAYSAPVQQQRTYSYAPAQKQTTQVAQPAQTQATTSYTSNASGSEEAAKAWIAGRESGGSYSARNGQYIGKYQLSASYLGGDYSAENQERVADNYVKSRYGSWTGAQKFWQTNGWY</sequence>
<feature type="chain" id="PRO_5027669331" evidence="2">
    <location>
        <begin position="35"/>
        <end position="327"/>
    </location>
</feature>
<evidence type="ECO:0000256" key="2">
    <source>
        <dbReference type="SAM" id="SignalP"/>
    </source>
</evidence>
<evidence type="ECO:0000313" key="3">
    <source>
        <dbReference type="EMBL" id="AHA97837.1"/>
    </source>
</evidence>
<protein>
    <submittedName>
        <fullName evidence="3">Surface protein, aggregation promoting factor</fullName>
    </submittedName>
</protein>
<dbReference type="EMBL" id="CP006811">
    <property type="protein sequence ID" value="AHA97837.1"/>
    <property type="molecule type" value="Genomic_DNA"/>
</dbReference>
<organism evidence="3 4">
    <name type="scientific">Lactobacillus johnsonii N6.2</name>
    <dbReference type="NCBI Taxonomy" id="1408186"/>
    <lineage>
        <taxon>Bacteria</taxon>
        <taxon>Bacillati</taxon>
        <taxon>Bacillota</taxon>
        <taxon>Bacilli</taxon>
        <taxon>Lactobacillales</taxon>
        <taxon>Lactobacillaceae</taxon>
        <taxon>Lactobacillus</taxon>
    </lineage>
</organism>
<gene>
    <name evidence="3" type="ORF">T285_07460</name>
</gene>
<dbReference type="AlphaFoldDB" id="A0A7D9N7S0"/>
<keyword evidence="2" id="KW-0732">Signal</keyword>
<feature type="signal peptide" evidence="2">
    <location>
        <begin position="1"/>
        <end position="34"/>
    </location>
</feature>
<dbReference type="RefSeq" id="WP_023599904.1">
    <property type="nucleotide sequence ID" value="NC_022909.1"/>
</dbReference>
<dbReference type="KEGG" id="ljn:T285_07460"/>
<feature type="compositionally biased region" description="Low complexity" evidence="1">
    <location>
        <begin position="227"/>
        <end position="252"/>
    </location>
</feature>
<accession>A0A7D9N7S0</accession>
<reference evidence="3 4" key="1">
    <citation type="journal article" date="2014" name="Genome Announc.">
        <title>Complete Genome Sequences of Lactobacillus johnsonii Strain N6.2 and Lactobacillus reuteri Strain TD1.</title>
        <authorList>
            <person name="Leonard M.T."/>
            <person name="Valladares R.B."/>
            <person name="Ardissone A."/>
            <person name="Gonzalez C.F."/>
            <person name="Lorca G.L."/>
            <person name="Triplett E.W."/>
        </authorList>
    </citation>
    <scope>NUCLEOTIDE SEQUENCE [LARGE SCALE GENOMIC DNA]</scope>
    <source>
        <strain evidence="3 4">N6.2</strain>
    </source>
</reference>
<dbReference type="Proteomes" id="UP000018522">
    <property type="component" value="Chromosome"/>
</dbReference>
<feature type="region of interest" description="Disordered" evidence="1">
    <location>
        <begin position="147"/>
        <end position="176"/>
    </location>
</feature>
<name>A0A7D9N7S0_LACJH</name>
<evidence type="ECO:0000256" key="1">
    <source>
        <dbReference type="SAM" id="MobiDB-lite"/>
    </source>
</evidence>
<evidence type="ECO:0000313" key="4">
    <source>
        <dbReference type="Proteomes" id="UP000018522"/>
    </source>
</evidence>
<proteinExistence type="predicted"/>